<dbReference type="InterPro" id="IPR050194">
    <property type="entry name" value="Glycosyltransferase_grp1"/>
</dbReference>
<keyword evidence="3" id="KW-0808">Transferase</keyword>
<reference evidence="3 4" key="1">
    <citation type="journal article" date="2010" name="J. Bacteriol.">
        <title>Genome sequence of the dioxin-mineralizing bacterium Sphingomonas wittichii RW1.</title>
        <authorList>
            <person name="Miller T.R."/>
            <person name="Delcher A.L."/>
            <person name="Salzberg S.L."/>
            <person name="Saunders E."/>
            <person name="Detter J.C."/>
            <person name="Halden R.U."/>
        </authorList>
    </citation>
    <scope>NUCLEOTIDE SEQUENCE [LARGE SCALE GENOMIC DNA]</scope>
    <source>
        <strain evidence="4">DSM 6014 / CCUG 31198 / JCM 15750 / NBRC 105917 / EY 4224 / RW1</strain>
    </source>
</reference>
<evidence type="ECO:0000313" key="3">
    <source>
        <dbReference type="EMBL" id="ABQ67820.1"/>
    </source>
</evidence>
<dbReference type="SUPFAM" id="SSF53756">
    <property type="entry name" value="UDP-Glycosyltransferase/glycogen phosphorylase"/>
    <property type="match status" value="1"/>
</dbReference>
<proteinExistence type="predicted"/>
<dbReference type="Gene3D" id="3.40.50.2000">
    <property type="entry name" value="Glycogen Phosphorylase B"/>
    <property type="match status" value="2"/>
</dbReference>
<keyword evidence="4" id="KW-1185">Reference proteome</keyword>
<organism evidence="3 4">
    <name type="scientific">Rhizorhabdus wittichii (strain DSM 6014 / CCUG 31198 / JCM 15750 / NBRC 105917 / EY 4224 / RW1)</name>
    <name type="common">Sphingomonas wittichii</name>
    <dbReference type="NCBI Taxonomy" id="392499"/>
    <lineage>
        <taxon>Bacteria</taxon>
        <taxon>Pseudomonadati</taxon>
        <taxon>Pseudomonadota</taxon>
        <taxon>Alphaproteobacteria</taxon>
        <taxon>Sphingomonadales</taxon>
        <taxon>Sphingomonadaceae</taxon>
        <taxon>Rhizorhabdus</taxon>
    </lineage>
</organism>
<dbReference type="KEGG" id="swi:Swit_1456"/>
<feature type="domain" description="Glycosyl transferase family 1" evidence="1">
    <location>
        <begin position="229"/>
        <end position="386"/>
    </location>
</feature>
<name>A0A9J9LDH5_RHIWR</name>
<dbReference type="GO" id="GO:0016758">
    <property type="term" value="F:hexosyltransferase activity"/>
    <property type="evidence" value="ECO:0007669"/>
    <property type="project" value="TreeGrafter"/>
</dbReference>
<dbReference type="InterPro" id="IPR001296">
    <property type="entry name" value="Glyco_trans_1"/>
</dbReference>
<dbReference type="AlphaFoldDB" id="A0A9J9LDH5"/>
<dbReference type="PANTHER" id="PTHR45947:SF3">
    <property type="entry name" value="SULFOQUINOVOSYL TRANSFERASE SQD2"/>
    <property type="match status" value="1"/>
</dbReference>
<dbReference type="PANTHER" id="PTHR45947">
    <property type="entry name" value="SULFOQUINOVOSYL TRANSFERASE SQD2"/>
    <property type="match status" value="1"/>
</dbReference>
<dbReference type="EMBL" id="CP000699">
    <property type="protein sequence ID" value="ABQ67820.1"/>
    <property type="molecule type" value="Genomic_DNA"/>
</dbReference>
<accession>A0A9J9LDH5</accession>
<evidence type="ECO:0000259" key="1">
    <source>
        <dbReference type="Pfam" id="PF00534"/>
    </source>
</evidence>
<gene>
    <name evidence="3" type="ordered locus">Swit_1456</name>
</gene>
<dbReference type="Proteomes" id="UP000001989">
    <property type="component" value="Chromosome"/>
</dbReference>
<protein>
    <submittedName>
        <fullName evidence="3">Glycosyl transferase, group 1</fullName>
    </submittedName>
</protein>
<dbReference type="InterPro" id="IPR028098">
    <property type="entry name" value="Glyco_trans_4-like_N"/>
</dbReference>
<dbReference type="Pfam" id="PF13439">
    <property type="entry name" value="Glyco_transf_4"/>
    <property type="match status" value="1"/>
</dbReference>
<feature type="domain" description="Glycosyltransferase subfamily 4-like N-terminal" evidence="2">
    <location>
        <begin position="41"/>
        <end position="218"/>
    </location>
</feature>
<dbReference type="Pfam" id="PF00534">
    <property type="entry name" value="Glycos_transf_1"/>
    <property type="match status" value="1"/>
</dbReference>
<sequence>MAAKRGGARRRQHVNVRAMLRVLTLSTLYPDRTRPGFGGFVERQTRALAALPGVEVRVVAPFALPPTRWARRHPAYRALAELPEREMWNGLEVHRPRFATLPMIGGRINPWSLARSVAPLLDSIRATFPFDVIDAEFFYPDGPAAVRLGARLGVPVSIKARGSDIHLWGAKPACRAKIVAAGRAADGMLAVSAALRDDMIALGLPGERIRVHHTGVDASAFHPRDRAAAKAALGVTGPLVASAGNLIALKGHALLVDAMRELPGATLLIAGRGPEREALAARIAGAGLDDRVRLLGALPHDELPGLFAAADVMAAPSASEGLANVWVEAIACGTPIVITDVGGAREVVDRPAAGRLVDRTPAAIAEGIRAVLADPRPQAEVAEAAARFSWERNSAALYAHLAGLVEKHR</sequence>
<evidence type="ECO:0000313" key="4">
    <source>
        <dbReference type="Proteomes" id="UP000001989"/>
    </source>
</evidence>
<evidence type="ECO:0000259" key="2">
    <source>
        <dbReference type="Pfam" id="PF13439"/>
    </source>
</evidence>